<proteinExistence type="predicted"/>
<protein>
    <submittedName>
        <fullName evidence="1">Uncharacterized protein</fullName>
    </submittedName>
</protein>
<dbReference type="AlphaFoldDB" id="A0A3P7IFW2"/>
<name>A0A3P7IFW2_STRVU</name>
<evidence type="ECO:0000313" key="1">
    <source>
        <dbReference type="EMBL" id="VDM65649.1"/>
    </source>
</evidence>
<dbReference type="Proteomes" id="UP000270094">
    <property type="component" value="Unassembled WGS sequence"/>
</dbReference>
<sequence>MVVDVPCSFEKGVKIGVVEECSGAEGAEMA</sequence>
<organism evidence="1 2">
    <name type="scientific">Strongylus vulgaris</name>
    <name type="common">Blood worm</name>
    <dbReference type="NCBI Taxonomy" id="40348"/>
    <lineage>
        <taxon>Eukaryota</taxon>
        <taxon>Metazoa</taxon>
        <taxon>Ecdysozoa</taxon>
        <taxon>Nematoda</taxon>
        <taxon>Chromadorea</taxon>
        <taxon>Rhabditida</taxon>
        <taxon>Rhabditina</taxon>
        <taxon>Rhabditomorpha</taxon>
        <taxon>Strongyloidea</taxon>
        <taxon>Strongylidae</taxon>
        <taxon>Strongylus</taxon>
    </lineage>
</organism>
<accession>A0A3P7IFW2</accession>
<keyword evidence="2" id="KW-1185">Reference proteome</keyword>
<gene>
    <name evidence="1" type="ORF">SVUK_LOCUS647</name>
</gene>
<evidence type="ECO:0000313" key="2">
    <source>
        <dbReference type="Proteomes" id="UP000270094"/>
    </source>
</evidence>
<reference evidence="1 2" key="1">
    <citation type="submission" date="2018-11" db="EMBL/GenBank/DDBJ databases">
        <authorList>
            <consortium name="Pathogen Informatics"/>
        </authorList>
    </citation>
    <scope>NUCLEOTIDE SEQUENCE [LARGE SCALE GENOMIC DNA]</scope>
</reference>
<dbReference type="EMBL" id="UYYB01001116">
    <property type="protein sequence ID" value="VDM65649.1"/>
    <property type="molecule type" value="Genomic_DNA"/>
</dbReference>